<feature type="signal peptide" evidence="1">
    <location>
        <begin position="1"/>
        <end position="26"/>
    </location>
</feature>
<evidence type="ECO:0000313" key="2">
    <source>
        <dbReference type="EMBL" id="MBO1359349.1"/>
    </source>
</evidence>
<organism evidence="2 3">
    <name type="scientific">Acetobacter sacchari</name>
    <dbReference type="NCBI Taxonomy" id="2661687"/>
    <lineage>
        <taxon>Bacteria</taxon>
        <taxon>Pseudomonadati</taxon>
        <taxon>Pseudomonadota</taxon>
        <taxon>Alphaproteobacteria</taxon>
        <taxon>Acetobacterales</taxon>
        <taxon>Acetobacteraceae</taxon>
        <taxon>Acetobacter</taxon>
    </lineage>
</organism>
<protein>
    <submittedName>
        <fullName evidence="2">DUF3465 domain-containing protein</fullName>
    </submittedName>
</protein>
<reference evidence="2 3" key="1">
    <citation type="submission" date="2021-03" db="EMBL/GenBank/DDBJ databases">
        <title>The complete genome sequence of Acetobacter sacchari TBRC 11175.</title>
        <authorList>
            <person name="Charoenyingcharoen P."/>
            <person name="Yukphan P."/>
        </authorList>
    </citation>
    <scope>NUCLEOTIDE SEQUENCE [LARGE SCALE GENOMIC DNA]</scope>
    <source>
        <strain evidence="2 3">TBRC 11175</strain>
    </source>
</reference>
<dbReference type="Proteomes" id="UP000664771">
    <property type="component" value="Unassembled WGS sequence"/>
</dbReference>
<gene>
    <name evidence="2" type="ORF">J2D73_06010</name>
</gene>
<accession>A0ABS3LTW5</accession>
<evidence type="ECO:0000313" key="3">
    <source>
        <dbReference type="Proteomes" id="UP000664771"/>
    </source>
</evidence>
<dbReference type="RefSeq" id="WP_207880294.1">
    <property type="nucleotide sequence ID" value="NZ_JAFVMF010000005.1"/>
</dbReference>
<evidence type="ECO:0000256" key="1">
    <source>
        <dbReference type="SAM" id="SignalP"/>
    </source>
</evidence>
<sequence>MRISRHSLATAAITLLLAAPSIPALAQTVSPNCDNSNFLADQQQFENGGDKADQPVHICGKVVAVSHRAKKTRSGWHGYFYMSVGDGVSIRIVSDLDRMNAPQWPWVNKGDNVEVVGRYYYDSPRSQGVDWTHHGTGSSWGLPGYVIVNGAKYE</sequence>
<keyword evidence="3" id="KW-1185">Reference proteome</keyword>
<feature type="chain" id="PRO_5047290237" evidence="1">
    <location>
        <begin position="27"/>
        <end position="154"/>
    </location>
</feature>
<name>A0ABS3LTW5_9PROT</name>
<proteinExistence type="predicted"/>
<comment type="caution">
    <text evidence="2">The sequence shown here is derived from an EMBL/GenBank/DDBJ whole genome shotgun (WGS) entry which is preliminary data.</text>
</comment>
<keyword evidence="1" id="KW-0732">Signal</keyword>
<dbReference type="EMBL" id="JAFVMF010000005">
    <property type="protein sequence ID" value="MBO1359349.1"/>
    <property type="molecule type" value="Genomic_DNA"/>
</dbReference>